<dbReference type="EMBL" id="CP141059">
    <property type="protein sequence ID" value="WQQ27500.1"/>
    <property type="molecule type" value="Genomic_DNA"/>
</dbReference>
<evidence type="ECO:0000259" key="1">
    <source>
        <dbReference type="Pfam" id="PF13622"/>
    </source>
</evidence>
<dbReference type="Proteomes" id="UP001327225">
    <property type="component" value="Chromosome"/>
</dbReference>
<dbReference type="InterPro" id="IPR042171">
    <property type="entry name" value="Acyl-CoA_hotdog"/>
</dbReference>
<feature type="domain" description="Acyl-CoA thioesterase-like N-terminal HotDog" evidence="1">
    <location>
        <begin position="32"/>
        <end position="114"/>
    </location>
</feature>
<evidence type="ECO:0000313" key="3">
    <source>
        <dbReference type="EMBL" id="WQQ27500.1"/>
    </source>
</evidence>
<accession>A0ABZ0ZT89</accession>
<evidence type="ECO:0000259" key="2">
    <source>
        <dbReference type="Pfam" id="PF20789"/>
    </source>
</evidence>
<dbReference type="InterPro" id="IPR052389">
    <property type="entry name" value="Sec_Metab_Biosynth-Assoc"/>
</dbReference>
<name>A0ABZ0ZT89_9ACTN</name>
<dbReference type="PANTHER" id="PTHR38110">
    <property type="entry name" value="CHROMOSOME 23, WHOLE GENOME SHOTGUN SEQUENCE"/>
    <property type="match status" value="1"/>
</dbReference>
<keyword evidence="4" id="KW-1185">Reference proteome</keyword>
<dbReference type="Pfam" id="PF13622">
    <property type="entry name" value="4HBT_3"/>
    <property type="match status" value="1"/>
</dbReference>
<dbReference type="Gene3D" id="2.40.160.210">
    <property type="entry name" value="Acyl-CoA thioesterase, double hotdog domain"/>
    <property type="match status" value="1"/>
</dbReference>
<proteinExistence type="predicted"/>
<sequence>MTSTTESASLSEFDRDITITPEGDDFTGTMSDGWRVGGGINGGFQLSFIGNAIRSALPDHPDPVAVSAYFVSPAVAGPARAAVRPLRVGGRTATVAADLKQGDDVRLTVLATYGDLAGFPTDDVRTTAEPVSLPPRDQCVPNTMAPDEIKQMAPFTQRFEMLFDPDEVGWAVGEPSGRGQISAWFRLADDREPDPLSLLMAVDALPPVTFDLGLMGWAPTVELSAHVRAKPAPGWLRLRHRTRNVAGGMFEEDCEVWDSTDRLVAQSRQLALLPR</sequence>
<dbReference type="PANTHER" id="PTHR38110:SF1">
    <property type="entry name" value="THIOESTERASE DOMAIN-CONTAINING PROTEIN"/>
    <property type="match status" value="1"/>
</dbReference>
<protein>
    <submittedName>
        <fullName evidence="3">Thioesterase family protein</fullName>
    </submittedName>
</protein>
<dbReference type="InterPro" id="IPR049450">
    <property type="entry name" value="ACOT8-like_C"/>
</dbReference>
<gene>
    <name evidence="3" type="ORF">SHK19_04535</name>
</gene>
<organism evidence="3 4">
    <name type="scientific">Nocardioides bizhenqiangii</name>
    <dbReference type="NCBI Taxonomy" id="3095076"/>
    <lineage>
        <taxon>Bacteria</taxon>
        <taxon>Bacillati</taxon>
        <taxon>Actinomycetota</taxon>
        <taxon>Actinomycetes</taxon>
        <taxon>Propionibacteriales</taxon>
        <taxon>Nocardioidaceae</taxon>
        <taxon>Nocardioides</taxon>
    </lineage>
</organism>
<dbReference type="Pfam" id="PF20789">
    <property type="entry name" value="4HBT_3C"/>
    <property type="match status" value="1"/>
</dbReference>
<feature type="domain" description="Acyl-CoA thioesterase-like C-terminal" evidence="2">
    <location>
        <begin position="137"/>
        <end position="272"/>
    </location>
</feature>
<dbReference type="InterPro" id="IPR029069">
    <property type="entry name" value="HotDog_dom_sf"/>
</dbReference>
<dbReference type="InterPro" id="IPR049449">
    <property type="entry name" value="TesB_ACOT8-like_N"/>
</dbReference>
<dbReference type="SUPFAM" id="SSF54637">
    <property type="entry name" value="Thioesterase/thiol ester dehydrase-isomerase"/>
    <property type="match status" value="2"/>
</dbReference>
<reference evidence="4" key="1">
    <citation type="submission" date="2023-12" db="EMBL/GenBank/DDBJ databases">
        <title>Novel species in genus Nocardioides.</title>
        <authorList>
            <person name="Zhou H."/>
        </authorList>
    </citation>
    <scope>NUCLEOTIDE SEQUENCE [LARGE SCALE GENOMIC DNA]</scope>
    <source>
        <strain evidence="4">HM61</strain>
    </source>
</reference>
<evidence type="ECO:0000313" key="4">
    <source>
        <dbReference type="Proteomes" id="UP001327225"/>
    </source>
</evidence>
<dbReference type="RefSeq" id="WP_322456693.1">
    <property type="nucleotide sequence ID" value="NZ_CP141059.1"/>
</dbReference>